<keyword evidence="2" id="KW-0472">Membrane</keyword>
<feature type="transmembrane region" description="Helical" evidence="2">
    <location>
        <begin position="111"/>
        <end position="133"/>
    </location>
</feature>
<sequence length="457" mass="47006">MTKPTAQSGFTSVSNRIAYGLGDTGFLLVWQASALFLLYFYTDVLGIPAALAGAIFLVAMIWDAVSDPLVAAWAERRAARTGRYAPIMAGAALPVGLSFVAMFAVPASGPVLTAILALLAHLAFRTAFTFASMPYNTLPLRLSADSDERSTLSGFRVAGAAIGGLAAAICVPVIVLASGSEGVGYRVAAIVVGAVAALCLYLSARGCGERVAVRESSRARSLRGDLAGLWQGLRGNGPLQRLAGVMALGTIGYAFFTSSALYFVNHVVGEPGLAAAFLAIPAFMTLLAAPLWVLVARRSSKRVALMSGLAVAVTGYLALFAAPSAPVVVLLSAVAIAGLGGTAIPVMMWSMVPDALDYGSHHTGERIEARAFGLLTFIQKCATGLTLLAAGGLLAIAGYDADAGELTASSRLAILAMTAGLPALFMAGIVLVVRRYPVSRETHRALTAAPHPPGGAL</sequence>
<evidence type="ECO:0000313" key="4">
    <source>
        <dbReference type="Proteomes" id="UP001310692"/>
    </source>
</evidence>
<dbReference type="PANTHER" id="PTHR11328:SF24">
    <property type="entry name" value="MAJOR FACILITATOR SUPERFAMILY (MFS) PROFILE DOMAIN-CONTAINING PROTEIN"/>
    <property type="match status" value="1"/>
</dbReference>
<feature type="transmembrane region" description="Helical" evidence="2">
    <location>
        <begin position="21"/>
        <end position="41"/>
    </location>
</feature>
<dbReference type="Pfam" id="PF13347">
    <property type="entry name" value="MFS_2"/>
    <property type="match status" value="1"/>
</dbReference>
<feature type="transmembrane region" description="Helical" evidence="2">
    <location>
        <begin position="47"/>
        <end position="65"/>
    </location>
</feature>
<accession>A0ABU7LU85</accession>
<keyword evidence="2" id="KW-0812">Transmembrane</keyword>
<comment type="similarity">
    <text evidence="1">Belongs to the sodium:galactoside symporter (TC 2.A.2) family.</text>
</comment>
<dbReference type="Proteomes" id="UP001310692">
    <property type="component" value="Unassembled WGS sequence"/>
</dbReference>
<feature type="transmembrane region" description="Helical" evidence="2">
    <location>
        <begin position="154"/>
        <end position="177"/>
    </location>
</feature>
<dbReference type="InterPro" id="IPR036259">
    <property type="entry name" value="MFS_trans_sf"/>
</dbReference>
<feature type="transmembrane region" description="Helical" evidence="2">
    <location>
        <begin position="372"/>
        <end position="399"/>
    </location>
</feature>
<dbReference type="SUPFAM" id="SSF103473">
    <property type="entry name" value="MFS general substrate transporter"/>
    <property type="match status" value="1"/>
</dbReference>
<protein>
    <submittedName>
        <fullName evidence="3">Glycoside-pentoside-hexuronide (GPH):cation symporter</fullName>
    </submittedName>
</protein>
<feature type="transmembrane region" description="Helical" evidence="2">
    <location>
        <begin position="276"/>
        <end position="296"/>
    </location>
</feature>
<feature type="transmembrane region" description="Helical" evidence="2">
    <location>
        <begin position="303"/>
        <end position="322"/>
    </location>
</feature>
<evidence type="ECO:0000313" key="3">
    <source>
        <dbReference type="EMBL" id="MEE2565051.1"/>
    </source>
</evidence>
<gene>
    <name evidence="3" type="ORF">V0U35_00025</name>
</gene>
<feature type="transmembrane region" description="Helical" evidence="2">
    <location>
        <begin position="183"/>
        <end position="204"/>
    </location>
</feature>
<feature type="transmembrane region" description="Helical" evidence="2">
    <location>
        <begin position="85"/>
        <end position="105"/>
    </location>
</feature>
<feature type="transmembrane region" description="Helical" evidence="2">
    <location>
        <begin position="411"/>
        <end position="433"/>
    </location>
</feature>
<comment type="caution">
    <text evidence="3">The sequence shown here is derived from an EMBL/GenBank/DDBJ whole genome shotgun (WGS) entry which is preliminary data.</text>
</comment>
<keyword evidence="2" id="KW-1133">Transmembrane helix</keyword>
<feature type="transmembrane region" description="Helical" evidence="2">
    <location>
        <begin position="242"/>
        <end position="264"/>
    </location>
</feature>
<keyword evidence="4" id="KW-1185">Reference proteome</keyword>
<evidence type="ECO:0000256" key="2">
    <source>
        <dbReference type="SAM" id="Phobius"/>
    </source>
</evidence>
<dbReference type="InterPro" id="IPR039672">
    <property type="entry name" value="MFS_2"/>
</dbReference>
<dbReference type="InterPro" id="IPR001927">
    <property type="entry name" value="Na/Gal_symport"/>
</dbReference>
<dbReference type="PANTHER" id="PTHR11328">
    <property type="entry name" value="MAJOR FACILITATOR SUPERFAMILY DOMAIN-CONTAINING PROTEIN"/>
    <property type="match status" value="1"/>
</dbReference>
<feature type="transmembrane region" description="Helical" evidence="2">
    <location>
        <begin position="328"/>
        <end position="352"/>
    </location>
</feature>
<organism evidence="3 4">
    <name type="scientific">Hyphobacterium marinum</name>
    <dbReference type="NCBI Taxonomy" id="3116574"/>
    <lineage>
        <taxon>Bacteria</taxon>
        <taxon>Pseudomonadati</taxon>
        <taxon>Pseudomonadota</taxon>
        <taxon>Alphaproteobacteria</taxon>
        <taxon>Maricaulales</taxon>
        <taxon>Maricaulaceae</taxon>
        <taxon>Hyphobacterium</taxon>
    </lineage>
</organism>
<dbReference type="EMBL" id="JAZDRO010000001">
    <property type="protein sequence ID" value="MEE2565051.1"/>
    <property type="molecule type" value="Genomic_DNA"/>
</dbReference>
<dbReference type="NCBIfam" id="TIGR00792">
    <property type="entry name" value="gph"/>
    <property type="match status" value="1"/>
</dbReference>
<name>A0ABU7LU85_9PROT</name>
<reference evidence="3 4" key="1">
    <citation type="submission" date="2024-01" db="EMBL/GenBank/DDBJ databases">
        <title>Hyphobacterium bacterium isolated from marine sediment.</title>
        <authorList>
            <person name="Zhao S."/>
        </authorList>
    </citation>
    <scope>NUCLEOTIDE SEQUENCE [LARGE SCALE GENOMIC DNA]</scope>
    <source>
        <strain evidence="3 4">Y60-23</strain>
    </source>
</reference>
<dbReference type="Gene3D" id="1.20.1250.20">
    <property type="entry name" value="MFS general substrate transporter like domains"/>
    <property type="match status" value="2"/>
</dbReference>
<evidence type="ECO:0000256" key="1">
    <source>
        <dbReference type="ARBA" id="ARBA00009617"/>
    </source>
</evidence>
<proteinExistence type="inferred from homology"/>